<keyword evidence="4" id="KW-0804">Transcription</keyword>
<dbReference type="InterPro" id="IPR036271">
    <property type="entry name" value="Tet_transcr_reg_TetR-rel_C_sf"/>
</dbReference>
<keyword evidence="1" id="KW-0678">Repressor</keyword>
<dbReference type="InterPro" id="IPR009057">
    <property type="entry name" value="Homeodomain-like_sf"/>
</dbReference>
<evidence type="ECO:0000256" key="3">
    <source>
        <dbReference type="ARBA" id="ARBA00023125"/>
    </source>
</evidence>
<feature type="domain" description="HTH tetR-type" evidence="5">
    <location>
        <begin position="6"/>
        <end position="66"/>
    </location>
</feature>
<dbReference type="GO" id="GO:0000976">
    <property type="term" value="F:transcription cis-regulatory region binding"/>
    <property type="evidence" value="ECO:0007669"/>
    <property type="project" value="TreeGrafter"/>
</dbReference>
<dbReference type="SUPFAM" id="SSF48498">
    <property type="entry name" value="Tetracyclin repressor-like, C-terminal domain"/>
    <property type="match status" value="1"/>
</dbReference>
<dbReference type="InterPro" id="IPR001647">
    <property type="entry name" value="HTH_TetR"/>
</dbReference>
<dbReference type="PANTHER" id="PTHR30055">
    <property type="entry name" value="HTH-TYPE TRANSCRIPTIONAL REGULATOR RUTR"/>
    <property type="match status" value="1"/>
</dbReference>
<dbReference type="PANTHER" id="PTHR30055:SF148">
    <property type="entry name" value="TETR-FAMILY TRANSCRIPTIONAL REGULATOR"/>
    <property type="match status" value="1"/>
</dbReference>
<proteinExistence type="predicted"/>
<reference evidence="6" key="1">
    <citation type="submission" date="2020-05" db="EMBL/GenBank/DDBJ databases">
        <authorList>
            <person name="Chiriac C."/>
            <person name="Salcher M."/>
            <person name="Ghai R."/>
            <person name="Kavagutti S V."/>
        </authorList>
    </citation>
    <scope>NUCLEOTIDE SEQUENCE</scope>
</reference>
<dbReference type="InterPro" id="IPR050109">
    <property type="entry name" value="HTH-type_TetR-like_transc_reg"/>
</dbReference>
<dbReference type="Pfam" id="PF00440">
    <property type="entry name" value="TetR_N"/>
    <property type="match status" value="1"/>
</dbReference>
<protein>
    <submittedName>
        <fullName evidence="6">Unannotated protein</fullName>
    </submittedName>
</protein>
<accession>A0A6J7F689</accession>
<dbReference type="GO" id="GO:0003700">
    <property type="term" value="F:DNA-binding transcription factor activity"/>
    <property type="evidence" value="ECO:0007669"/>
    <property type="project" value="TreeGrafter"/>
</dbReference>
<name>A0A6J7F689_9ZZZZ</name>
<evidence type="ECO:0000259" key="5">
    <source>
        <dbReference type="PROSITE" id="PS50977"/>
    </source>
</evidence>
<dbReference type="PROSITE" id="PS50977">
    <property type="entry name" value="HTH_TETR_2"/>
    <property type="match status" value="1"/>
</dbReference>
<organism evidence="6">
    <name type="scientific">freshwater metagenome</name>
    <dbReference type="NCBI Taxonomy" id="449393"/>
    <lineage>
        <taxon>unclassified sequences</taxon>
        <taxon>metagenomes</taxon>
        <taxon>ecological metagenomes</taxon>
    </lineage>
</organism>
<dbReference type="EMBL" id="CAFBLX010000119">
    <property type="protein sequence ID" value="CAB4891136.1"/>
    <property type="molecule type" value="Genomic_DNA"/>
</dbReference>
<gene>
    <name evidence="6" type="ORF">UFOPK3472_01888</name>
</gene>
<dbReference type="Gene3D" id="1.10.357.10">
    <property type="entry name" value="Tetracycline Repressor, domain 2"/>
    <property type="match status" value="1"/>
</dbReference>
<sequence length="200" mass="21646">MPLESDDPRHRISQAVWDTIAELGIEATTVRAVATRAGCTTGLIMHRFGSRSAMLVHARQTLFERTAARADEAGTGGTQSAAERLYSVVCSVLPLDDERIVEARIFTGFAAAAIADAELRNPHVTHTRQWLTRMAGLVAELGTHITDAEAEECAQQIATAVEGIVVLAVLDRETYPPATQKRLAQLTIANVVDRSADTDR</sequence>
<dbReference type="InterPro" id="IPR039538">
    <property type="entry name" value="BetI_C"/>
</dbReference>
<keyword evidence="2" id="KW-0805">Transcription regulation</keyword>
<dbReference type="AlphaFoldDB" id="A0A6J7F689"/>
<evidence type="ECO:0000313" key="6">
    <source>
        <dbReference type="EMBL" id="CAB4891136.1"/>
    </source>
</evidence>
<dbReference type="SUPFAM" id="SSF46689">
    <property type="entry name" value="Homeodomain-like"/>
    <property type="match status" value="1"/>
</dbReference>
<keyword evidence="3" id="KW-0238">DNA-binding</keyword>
<evidence type="ECO:0000256" key="4">
    <source>
        <dbReference type="ARBA" id="ARBA00023163"/>
    </source>
</evidence>
<evidence type="ECO:0000256" key="2">
    <source>
        <dbReference type="ARBA" id="ARBA00023015"/>
    </source>
</evidence>
<evidence type="ECO:0000256" key="1">
    <source>
        <dbReference type="ARBA" id="ARBA00022491"/>
    </source>
</evidence>
<dbReference type="Pfam" id="PF13977">
    <property type="entry name" value="TetR_C_6"/>
    <property type="match status" value="1"/>
</dbReference>